<dbReference type="EMBL" id="JABBGG010000023">
    <property type="protein sequence ID" value="NML63572.1"/>
    <property type="molecule type" value="Genomic_DNA"/>
</dbReference>
<keyword evidence="2" id="KW-1185">Reference proteome</keyword>
<evidence type="ECO:0000313" key="2">
    <source>
        <dbReference type="Proteomes" id="UP000583752"/>
    </source>
</evidence>
<sequence length="69" mass="7943">MLLIDKAFCLSAAEKEEYEAFAVFRQPSFLPRRLFQTTLTAQQLLDFVNQFCGEANYSKGRRELASDFA</sequence>
<reference evidence="1 2" key="1">
    <citation type="submission" date="2020-04" db="EMBL/GenBank/DDBJ databases">
        <title>Massilia sp. RP-1-19 isolated from soil.</title>
        <authorList>
            <person name="Dahal R.H."/>
        </authorList>
    </citation>
    <scope>NUCLEOTIDE SEQUENCE [LARGE SCALE GENOMIC DNA]</scope>
    <source>
        <strain evidence="1 2">RP-1-19</strain>
    </source>
</reference>
<dbReference type="Proteomes" id="UP000583752">
    <property type="component" value="Unassembled WGS sequence"/>
</dbReference>
<name>A0A848HQD4_9BURK</name>
<organism evidence="1 2">
    <name type="scientific">Massilia polaris</name>
    <dbReference type="NCBI Taxonomy" id="2728846"/>
    <lineage>
        <taxon>Bacteria</taxon>
        <taxon>Pseudomonadati</taxon>
        <taxon>Pseudomonadota</taxon>
        <taxon>Betaproteobacteria</taxon>
        <taxon>Burkholderiales</taxon>
        <taxon>Oxalobacteraceae</taxon>
        <taxon>Telluria group</taxon>
        <taxon>Massilia</taxon>
    </lineage>
</organism>
<comment type="caution">
    <text evidence="1">The sequence shown here is derived from an EMBL/GenBank/DDBJ whole genome shotgun (WGS) entry which is preliminary data.</text>
</comment>
<protein>
    <submittedName>
        <fullName evidence="1">Uncharacterized protein</fullName>
    </submittedName>
</protein>
<gene>
    <name evidence="1" type="ORF">HHL21_21280</name>
</gene>
<dbReference type="RefSeq" id="WP_206085969.1">
    <property type="nucleotide sequence ID" value="NZ_JABBGG010000023.1"/>
</dbReference>
<dbReference type="AlphaFoldDB" id="A0A848HQD4"/>
<accession>A0A848HQD4</accession>
<proteinExistence type="predicted"/>
<evidence type="ECO:0000313" key="1">
    <source>
        <dbReference type="EMBL" id="NML63572.1"/>
    </source>
</evidence>